<dbReference type="GO" id="GO:0046872">
    <property type="term" value="F:metal ion binding"/>
    <property type="evidence" value="ECO:0007669"/>
    <property type="project" value="UniProtKB-KW"/>
</dbReference>
<proteinExistence type="inferred from homology"/>
<evidence type="ECO:0000256" key="4">
    <source>
        <dbReference type="ARBA" id="ARBA00022676"/>
    </source>
</evidence>
<dbReference type="EC" id="2.4.1.58" evidence="10"/>
<keyword evidence="7" id="KW-0460">Magnesium</keyword>
<dbReference type="NCBIfam" id="NF011718">
    <property type="entry name" value="PRK15171.1"/>
    <property type="match status" value="1"/>
</dbReference>
<dbReference type="Proteomes" id="UP000254208">
    <property type="component" value="Unassembled WGS sequence"/>
</dbReference>
<comment type="pathway">
    <text evidence="2">Bacterial outer membrane biogenesis; LPS core biosynthesis.</text>
</comment>
<evidence type="ECO:0000256" key="1">
    <source>
        <dbReference type="ARBA" id="ARBA00001946"/>
    </source>
</evidence>
<dbReference type="InterPro" id="IPR050748">
    <property type="entry name" value="Glycosyltrans_8_dom-fam"/>
</dbReference>
<evidence type="ECO:0000256" key="3">
    <source>
        <dbReference type="ARBA" id="ARBA00006351"/>
    </source>
</evidence>
<evidence type="ECO:0000256" key="7">
    <source>
        <dbReference type="ARBA" id="ARBA00022842"/>
    </source>
</evidence>
<dbReference type="EMBL" id="UGTZ01000001">
    <property type="protein sequence ID" value="SUC33630.1"/>
    <property type="molecule type" value="Genomic_DNA"/>
</dbReference>
<dbReference type="AlphaFoldDB" id="A0A379FY01"/>
<dbReference type="SUPFAM" id="SSF53448">
    <property type="entry name" value="Nucleotide-diphospho-sugar transferases"/>
    <property type="match status" value="1"/>
</dbReference>
<name>A0A379FY01_PRORE</name>
<dbReference type="GO" id="GO:0008918">
    <property type="term" value="F:lipopolysaccharide 3-alpha-galactosyltransferase activity"/>
    <property type="evidence" value="ECO:0007669"/>
    <property type="project" value="InterPro"/>
</dbReference>
<dbReference type="GeneID" id="93671142"/>
<reference evidence="10 11" key="1">
    <citation type="submission" date="2018-06" db="EMBL/GenBank/DDBJ databases">
        <authorList>
            <consortium name="Pathogen Informatics"/>
            <person name="Doyle S."/>
        </authorList>
    </citation>
    <scope>NUCLEOTIDE SEQUENCE [LARGE SCALE GENOMIC DNA]</scope>
    <source>
        <strain evidence="10 11">NCTC11801</strain>
    </source>
</reference>
<keyword evidence="5 10" id="KW-0808">Transferase</keyword>
<evidence type="ECO:0000313" key="11">
    <source>
        <dbReference type="Proteomes" id="UP000254208"/>
    </source>
</evidence>
<evidence type="ECO:0000256" key="5">
    <source>
        <dbReference type="ARBA" id="ARBA00022679"/>
    </source>
</evidence>
<evidence type="ECO:0000256" key="2">
    <source>
        <dbReference type="ARBA" id="ARBA00004713"/>
    </source>
</evidence>
<keyword evidence="8" id="KW-0448">Lipopolysaccharide biosynthesis</keyword>
<feature type="domain" description="Glycosyl transferase family 8 C-terminal" evidence="9">
    <location>
        <begin position="278"/>
        <end position="334"/>
    </location>
</feature>
<evidence type="ECO:0000256" key="8">
    <source>
        <dbReference type="ARBA" id="ARBA00022985"/>
    </source>
</evidence>
<organism evidence="10 11">
    <name type="scientific">Providencia rettgeri</name>
    <dbReference type="NCBI Taxonomy" id="587"/>
    <lineage>
        <taxon>Bacteria</taxon>
        <taxon>Pseudomonadati</taxon>
        <taxon>Pseudomonadota</taxon>
        <taxon>Gammaproteobacteria</taxon>
        <taxon>Enterobacterales</taxon>
        <taxon>Morganellaceae</taxon>
        <taxon>Providencia</taxon>
    </lineage>
</organism>
<dbReference type="PANTHER" id="PTHR13778">
    <property type="entry name" value="GLYCOSYLTRANSFERASE 8 DOMAIN-CONTAINING PROTEIN"/>
    <property type="match status" value="1"/>
</dbReference>
<protein>
    <submittedName>
        <fullName evidence="10">Lipopolysaccharide 1,2-glucosyltransferase</fullName>
        <ecNumber evidence="10">2.4.1.58</ecNumber>
    </submittedName>
</protein>
<dbReference type="Pfam" id="PF01501">
    <property type="entry name" value="Glyco_transf_8"/>
    <property type="match status" value="1"/>
</dbReference>
<accession>A0A379FY01</accession>
<dbReference type="PANTHER" id="PTHR13778:SF47">
    <property type="entry name" value="LIPOPOLYSACCHARIDE 1,3-GALACTOSYLTRANSFERASE"/>
    <property type="match status" value="1"/>
</dbReference>
<dbReference type="Pfam" id="PF08437">
    <property type="entry name" value="Glyco_transf_8C"/>
    <property type="match status" value="1"/>
</dbReference>
<dbReference type="Gene3D" id="3.90.550.10">
    <property type="entry name" value="Spore Coat Polysaccharide Biosynthesis Protein SpsA, Chain A"/>
    <property type="match status" value="1"/>
</dbReference>
<dbReference type="InterPro" id="IPR029044">
    <property type="entry name" value="Nucleotide-diphossugar_trans"/>
</dbReference>
<dbReference type="RefSeq" id="WP_115168208.1">
    <property type="nucleotide sequence ID" value="NZ_CP077317.1"/>
</dbReference>
<sequence>MFFNKENAVTQQIDLSSPDAIVNNDSLHISYGIDRNFLYGCGISIASLLKTNPDISFSFHVFTDYFDDEQSKLFKQLAEQYKTSIKVYLVDCEQLKSLPSTKNWSYATYFRFIIADYFSNQLDRMIYMDADIMCQGTLQPLLNIPFKDDEIAAVVPERDSIWWQKRADALGIPSIASGYFNAGFLVLNLVNWSKFDISTKAMDLLSQDVVKAKLSYLDQDILNMLLTGKVIYLDGKYNTQYSINYELQKGKKENPITPETVLIHYIGPTKPWHEWANYPTAQPFINAKNASPWKDIPLLKANSSNHLRYCAKHMFNQGKILSGIKNNLQYFLVKLSK</sequence>
<evidence type="ECO:0000313" key="10">
    <source>
        <dbReference type="EMBL" id="SUC33630.1"/>
    </source>
</evidence>
<gene>
    <name evidence="10" type="primary">rfaJ_5</name>
    <name evidence="10" type="ORF">NCTC11801_04672</name>
</gene>
<comment type="similarity">
    <text evidence="3">Belongs to the glycosyltransferase 8 family.</text>
</comment>
<dbReference type="GO" id="GO:0008919">
    <property type="term" value="F:lipopolysaccharide glucosyltransferase I activity"/>
    <property type="evidence" value="ECO:0007669"/>
    <property type="project" value="UniProtKB-EC"/>
</dbReference>
<keyword evidence="6" id="KW-0479">Metal-binding</keyword>
<keyword evidence="4 10" id="KW-0328">Glycosyltransferase</keyword>
<evidence type="ECO:0000259" key="9">
    <source>
        <dbReference type="Pfam" id="PF08437"/>
    </source>
</evidence>
<dbReference type="InterPro" id="IPR002495">
    <property type="entry name" value="Glyco_trans_8"/>
</dbReference>
<dbReference type="InterPro" id="IPR013645">
    <property type="entry name" value="Glyco_transf_8N"/>
</dbReference>
<evidence type="ECO:0000256" key="6">
    <source>
        <dbReference type="ARBA" id="ARBA00022723"/>
    </source>
</evidence>
<dbReference type="CDD" id="cd04194">
    <property type="entry name" value="GT8_A4GalT_like"/>
    <property type="match status" value="1"/>
</dbReference>
<comment type="cofactor">
    <cofactor evidence="1">
        <name>Mg(2+)</name>
        <dbReference type="ChEBI" id="CHEBI:18420"/>
    </cofactor>
</comment>